<dbReference type="EMBL" id="CAJNOC010001054">
    <property type="protein sequence ID" value="CAF0830550.1"/>
    <property type="molecule type" value="Genomic_DNA"/>
</dbReference>
<dbReference type="Proteomes" id="UP000663879">
    <property type="component" value="Unassembled WGS sequence"/>
</dbReference>
<feature type="signal peptide" evidence="1">
    <location>
        <begin position="1"/>
        <end position="20"/>
    </location>
</feature>
<evidence type="ECO:0000313" key="2">
    <source>
        <dbReference type="EMBL" id="CAF0830550.1"/>
    </source>
</evidence>
<keyword evidence="1" id="KW-0732">Signal</keyword>
<name>A0A813V0B1_9BILA</name>
<evidence type="ECO:0000256" key="1">
    <source>
        <dbReference type="SAM" id="SignalP"/>
    </source>
</evidence>
<keyword evidence="3" id="KW-1185">Reference proteome</keyword>
<protein>
    <submittedName>
        <fullName evidence="2">Uncharacterized protein</fullName>
    </submittedName>
</protein>
<evidence type="ECO:0000313" key="3">
    <source>
        <dbReference type="Proteomes" id="UP000663879"/>
    </source>
</evidence>
<dbReference type="AlphaFoldDB" id="A0A813V0B1"/>
<dbReference type="OrthoDB" id="10000040at2759"/>
<comment type="caution">
    <text evidence="2">The sequence shown here is derived from an EMBL/GenBank/DDBJ whole genome shotgun (WGS) entry which is preliminary data.</text>
</comment>
<sequence>MKYFIACLSVLVFAYSPANAFISNFINNISDTLNNAVNTVTSTVNTAVIAGQFLWDNALQPSLQVLQENGANFIDNYFGGLLNAIGKRNVDKLLIESQKSFITDLFMTQTSAFIANLKVLFLNLLNDVKNTIQSSLISIILGQTTIQQVLAEIIKTAKVELLQLVQQTISSIMTPSRSLGLENLASQLANIVNQMSELLLNQFNGLISSLISQIPF</sequence>
<accession>A0A813V0B1</accession>
<organism evidence="2 3">
    <name type="scientific">Brachionus calyciflorus</name>
    <dbReference type="NCBI Taxonomy" id="104777"/>
    <lineage>
        <taxon>Eukaryota</taxon>
        <taxon>Metazoa</taxon>
        <taxon>Spiralia</taxon>
        <taxon>Gnathifera</taxon>
        <taxon>Rotifera</taxon>
        <taxon>Eurotatoria</taxon>
        <taxon>Monogononta</taxon>
        <taxon>Pseudotrocha</taxon>
        <taxon>Ploima</taxon>
        <taxon>Brachionidae</taxon>
        <taxon>Brachionus</taxon>
    </lineage>
</organism>
<reference evidence="2" key="1">
    <citation type="submission" date="2021-02" db="EMBL/GenBank/DDBJ databases">
        <authorList>
            <person name="Nowell W R."/>
        </authorList>
    </citation>
    <scope>NUCLEOTIDE SEQUENCE</scope>
    <source>
        <strain evidence="2">Ploen Becks lab</strain>
    </source>
</reference>
<gene>
    <name evidence="2" type="ORF">OXX778_LOCUS7942</name>
</gene>
<feature type="chain" id="PRO_5032610145" evidence="1">
    <location>
        <begin position="21"/>
        <end position="216"/>
    </location>
</feature>
<proteinExistence type="predicted"/>